<proteinExistence type="predicted"/>
<evidence type="ECO:0000313" key="1">
    <source>
        <dbReference type="EMBL" id="JAD93207.1"/>
    </source>
</evidence>
<dbReference type="AlphaFoldDB" id="A0A0A9EB45"/>
<accession>A0A0A9EB45</accession>
<dbReference type="EMBL" id="GBRH01204688">
    <property type="protein sequence ID" value="JAD93207.1"/>
    <property type="molecule type" value="Transcribed_RNA"/>
</dbReference>
<sequence length="52" mass="5832">MFYFQQCQNNKNAMNTGTSFASRICEEQLIGNLIFEKKEKMATNPGALGLLS</sequence>
<reference evidence="1" key="1">
    <citation type="submission" date="2014-09" db="EMBL/GenBank/DDBJ databases">
        <authorList>
            <person name="Magalhaes I.L.F."/>
            <person name="Oliveira U."/>
            <person name="Santos F.R."/>
            <person name="Vidigal T.H.D.A."/>
            <person name="Brescovit A.D."/>
            <person name="Santos A.J."/>
        </authorList>
    </citation>
    <scope>NUCLEOTIDE SEQUENCE</scope>
    <source>
        <tissue evidence="1">Shoot tissue taken approximately 20 cm above the soil surface</tissue>
    </source>
</reference>
<reference evidence="1" key="2">
    <citation type="journal article" date="2015" name="Data Brief">
        <title>Shoot transcriptome of the giant reed, Arundo donax.</title>
        <authorList>
            <person name="Barrero R.A."/>
            <person name="Guerrero F.D."/>
            <person name="Moolhuijzen P."/>
            <person name="Goolsby J.A."/>
            <person name="Tidwell J."/>
            <person name="Bellgard S.E."/>
            <person name="Bellgard M.I."/>
        </authorList>
    </citation>
    <scope>NUCLEOTIDE SEQUENCE</scope>
    <source>
        <tissue evidence="1">Shoot tissue taken approximately 20 cm above the soil surface</tissue>
    </source>
</reference>
<protein>
    <submittedName>
        <fullName evidence="1">Uncharacterized protein</fullName>
    </submittedName>
</protein>
<organism evidence="1">
    <name type="scientific">Arundo donax</name>
    <name type="common">Giant reed</name>
    <name type="synonym">Donax arundinaceus</name>
    <dbReference type="NCBI Taxonomy" id="35708"/>
    <lineage>
        <taxon>Eukaryota</taxon>
        <taxon>Viridiplantae</taxon>
        <taxon>Streptophyta</taxon>
        <taxon>Embryophyta</taxon>
        <taxon>Tracheophyta</taxon>
        <taxon>Spermatophyta</taxon>
        <taxon>Magnoliopsida</taxon>
        <taxon>Liliopsida</taxon>
        <taxon>Poales</taxon>
        <taxon>Poaceae</taxon>
        <taxon>PACMAD clade</taxon>
        <taxon>Arundinoideae</taxon>
        <taxon>Arundineae</taxon>
        <taxon>Arundo</taxon>
    </lineage>
</organism>
<name>A0A0A9EB45_ARUDO</name>